<evidence type="ECO:0000259" key="15">
    <source>
        <dbReference type="PROSITE" id="PS50280"/>
    </source>
</evidence>
<reference evidence="16 17" key="1">
    <citation type="submission" date="2020-04" db="EMBL/GenBank/DDBJ databases">
        <title>Perkinsus chesapeaki whole genome sequence.</title>
        <authorList>
            <person name="Bogema D.R."/>
        </authorList>
    </citation>
    <scope>NUCLEOTIDE SEQUENCE [LARGE SCALE GENOMIC DNA]</scope>
    <source>
        <strain evidence="16">ATCC PRA-425</strain>
    </source>
</reference>
<dbReference type="SMART" id="SM00326">
    <property type="entry name" value="SH3"/>
    <property type="match status" value="3"/>
</dbReference>
<dbReference type="InterPro" id="IPR000408">
    <property type="entry name" value="Reg_chr_condens"/>
</dbReference>
<evidence type="ECO:0000259" key="13">
    <source>
        <dbReference type="PROSITE" id="PS50002"/>
    </source>
</evidence>
<evidence type="ECO:0000313" key="17">
    <source>
        <dbReference type="Proteomes" id="UP000591131"/>
    </source>
</evidence>
<feature type="region of interest" description="Disordered" evidence="11">
    <location>
        <begin position="2575"/>
        <end position="2604"/>
    </location>
</feature>
<dbReference type="InterPro" id="IPR051625">
    <property type="entry name" value="Signaling_Regulatory_Domain"/>
</dbReference>
<name>A0A7J6N1W5_PERCH</name>
<dbReference type="Proteomes" id="UP000591131">
    <property type="component" value="Unassembled WGS sequence"/>
</dbReference>
<evidence type="ECO:0000259" key="14">
    <source>
        <dbReference type="PROSITE" id="PS50089"/>
    </source>
</evidence>
<sequence>MSTEPARATGTPSRSLKASNVASWTPPTTEPKQEEQLPGEEGSESEDEESNNAIEVQSDDVHSDEHGTTLLSLAAVNASLSKQMSIMKNGCQEARRKLVTRELLKHLFLRLLNKLTNPSCSVNCNVSRQEVAGEIRQLGKIINSFDVTEWMLVLKAMKKEAQTFEVQVDIRATNSDSDADWKFDLIMQLRTPGITNRDTKVAIAEDQVLFLSRLGVRTAKLVAQASQRLVILVAGLLTIRLSDFEKRQLFVNTMYLISSPWTMLCCAKALQTYWNITNFMLLLSVSALLPFAISMRSMLTAIPCPRMAALVSNTALLGVFGILWMMGWFVYKNIWVAYVYVMTIWPWLAVASMVARLYVGRDREMNQFSPLSHLPALALAGVTSHVLTLMSLKDGLTLTDCISLWILDPVLSVLIYPTVVSGPVRREGQYALAKVYVVLVFLTVLYFTGESSDAGNGGFGAKHLMFLGGRALLTLRSAFIKQSFTNASEGAFEPEPAPMDESLWITTSAPRKHRFSKFPGPILYRLDVIFDSGLADTDLHGVGPLGTKDLLLMSDFTYLLPLASIMSWITDHMGRDTLKYGLLPPDTPDQLDTITVEGAAGFIAPSTSDATTGLIVAICVGFAMSYLLSPWSTARSLFDQGSAVHTWSTRPISAYSDYDRPNSSIILQAFVVENVLKTVVHYHEADTTPEHCRYLLKLTQELKFYQPSALREPQKRALMDFLHKMSVEDYQMLLLETSIHHGNNVREILRAAAKAKLAHQVWDPRPSATAAWKLAVSLVVKAMKKQQSNRRVQLEDRMQLLQKIRGIVLSVADAAVDNAEGHGMRLIMAQDHAIYAAKRRAIHSLRRNLLMRKSLRDKVNVARSLSKSAMLQATSHGVLRALSDVGAGRSQSKRFTGSVVILLGKSHYFAKGPSRAHFERSPTVVQPAEEPSDTNVKRGVYCIGLQCIEDGSLPNIHSVILTFGDNKYGQLGLMKDASITSSLGQHHNHHRQKASHVMTVDVLRGKDCIQVVSGGDSNFAMTAQGRVYAWGSNRWGQLGMRADTGDFVSPEMLESGGVRGVRIKESPEMVKLIREIEVVQVSSSPTSSTGQTHTLMLARNGHVYSCGTQTEGALGLGYEAMINQTPTLVWACGDNKRGQLGVKECGQSASLVLVEELSGVRLICCGEGHSLASTYDPANKEERVFAWGANSSGQLGIGSVHDQFKPIEIKDIQMFRRAAGSSKNTINHRQIDMGSTPFFVCSMAAGGEHSVMAIAFGRVVVSFGSNALGQLGVGPNSDGRDATRCNPSVVKALSNIAGRSIVMCAAAAMHSIFLDASGETFVCGDNTYGQLGFLPYREVRDSITRMDPLDGQPAIWSPALLHQIKVYHVLVGSVRHKRVNVSDLKEPMLSPPVRRKSAASTGKFVAEEYDTSPCGGPKGETPVDVSNTINDMSSSVMEENEYAEFKEEYLARKVIVVVDSELVLLDYIDWEARFFIRWLDESRQLAEVSDCAPSKAEIERWGRQQVNTIRSTGGREVVPYTALYFVHLDRAVARGLQPYPQQKDWYGRFEVLDSSLEEPYQQPWAEKPFPGDKFPDNCIFVNGTAYSMGLLKASAFRVGDTHAISIRKSRIPYGGRGVFAEKPFFRHELVSLYWGHMFSEAQRTFMKNEGGGELSTHCIPLMQKLSYLDGMHSCLMKGMHVGQMLNMGGAGSSFNNCEFHTIDVTTNGGPLGRSKGVPTAMKAVVLRATRYIFPGEELYVSYGASFWKKQEMVCLEPPPVQRPLTLEEMLPPDDLVYPVPLPNFNRLYLLQAEHKGETSGSASDSQASRDVAMQYLARKVIVKSEGTGGGKVRWDMRFFVGWIDGDGRSLAEIAECAPTDSELQMTCTSGRQRRDRDVVGSQDMYFVHPDKARLCGLMPHPEQEEWFKAYKLPYCSYADDDRDVSETMLPNYFPQPWKEQPSVDEEEDSRLILNGRRCSLDLLMEKAYALGDSQALTVRWSRIFGGGRGVFAMKSFHKNEVITLYSGHVFSEAQRHWMKDSFGGALSSHCIPLMHKLMYVDGLYSCLMKGMYVGQLINMGGSGSSFNNVEFCPVELSVVEPRSTRSGRRLSSAASSSSSTTASATPTGVKMLAVKATRYIYPGEELYGSYGTAFWNKRDCDCREPPTVVFPSASAVCGHEMIQGLPCLRPFFEELFHVKMCIIAKTNGSDPEDSNHTIDDPIHRLPLDEIKIDTDQLLNPTPESEEFVCKICHTYIVGCQPKITKCSHMFCGDCLEEWSQIQPTFRSWVQVARTAGQARNVPCPVCKTPLNDKKEIFSINPPDPQRPECQSIWKMLSKLKIKCHYNPDFDPTGSCQWTGTYDTYQAHAKTCKACKAGVVIAPNTTQPGFHTQTDKANSDEESEHEGQCQTYRVHTIMIPFEGAKANSQELGGHVISVGVHDQVRIDDKSESGLWVHGVNITRSSSEGWFPAYCLKRLDEYVESEGLVPPGAQPIANADREVQGSAAAEAAAKMPTVLAERASIIRDFDPHSIGIGSDSMEQFLPVSEGEVVVVWQRRARAGWNLCISGDGARLGWVPDNRCKTIREGMGYAVTEGEPDITEAPKASPTSTRPSAAQSGVSGKAQHAPSIASTYIARRAYDSNDRPKELSVMIGDIISIRGGIAHQTVCGWTLGTIVAQGGKKEGWFPQWVLQDQSKMPPTVDKKAQCATCGTTCPAMNTTLYGTNHGSSRQHSRPASKVSKLDEFCSRKCWDKYVEAKMKAA</sequence>
<dbReference type="Gene3D" id="2.170.270.10">
    <property type="entry name" value="SET domain"/>
    <property type="match status" value="2"/>
</dbReference>
<dbReference type="SUPFAM" id="SSF50044">
    <property type="entry name" value="SH3-domain"/>
    <property type="match status" value="2"/>
</dbReference>
<evidence type="ECO:0000256" key="8">
    <source>
        <dbReference type="PROSITE-ProRule" id="PRU00175"/>
    </source>
</evidence>
<dbReference type="Pfam" id="PF00097">
    <property type="entry name" value="zf-C3HC4"/>
    <property type="match status" value="1"/>
</dbReference>
<feature type="region of interest" description="Disordered" evidence="11">
    <location>
        <begin position="1"/>
        <end position="52"/>
    </location>
</feature>
<keyword evidence="7" id="KW-0832">Ubl conjugation</keyword>
<dbReference type="Gene3D" id="3.30.40.10">
    <property type="entry name" value="Zinc/RING finger domain, C3HC4 (zinc finger)"/>
    <property type="match status" value="1"/>
</dbReference>
<evidence type="ECO:0000256" key="6">
    <source>
        <dbReference type="ARBA" id="ARBA00022833"/>
    </source>
</evidence>
<feature type="transmembrane region" description="Helical" evidence="12">
    <location>
        <begin position="276"/>
        <end position="295"/>
    </location>
</feature>
<dbReference type="SMART" id="SM00184">
    <property type="entry name" value="RING"/>
    <property type="match status" value="1"/>
</dbReference>
<evidence type="ECO:0000313" key="16">
    <source>
        <dbReference type="EMBL" id="KAF4677863.1"/>
    </source>
</evidence>
<organism evidence="16 17">
    <name type="scientific">Perkinsus chesapeaki</name>
    <name type="common">Clam parasite</name>
    <name type="synonym">Perkinsus andrewsi</name>
    <dbReference type="NCBI Taxonomy" id="330153"/>
    <lineage>
        <taxon>Eukaryota</taxon>
        <taxon>Sar</taxon>
        <taxon>Alveolata</taxon>
        <taxon>Perkinsozoa</taxon>
        <taxon>Perkinsea</taxon>
        <taxon>Perkinsida</taxon>
        <taxon>Perkinsidae</taxon>
        <taxon>Perkinsus</taxon>
    </lineage>
</organism>
<dbReference type="SMART" id="SM00317">
    <property type="entry name" value="SET"/>
    <property type="match status" value="2"/>
</dbReference>
<dbReference type="PANTHER" id="PTHR22872">
    <property type="entry name" value="BTK-BINDING PROTEIN-RELATED"/>
    <property type="match status" value="1"/>
</dbReference>
<dbReference type="PROSITE" id="PS00518">
    <property type="entry name" value="ZF_RING_1"/>
    <property type="match status" value="1"/>
</dbReference>
<feature type="compositionally biased region" description="Polar residues" evidence="11">
    <location>
        <begin position="10"/>
        <end position="27"/>
    </location>
</feature>
<dbReference type="InterPro" id="IPR017907">
    <property type="entry name" value="Znf_RING_CS"/>
</dbReference>
<dbReference type="Pfam" id="PF00415">
    <property type="entry name" value="RCC1"/>
    <property type="match status" value="1"/>
</dbReference>
<feature type="transmembrane region" description="Helical" evidence="12">
    <location>
        <begin position="431"/>
        <end position="449"/>
    </location>
</feature>
<keyword evidence="12" id="KW-0472">Membrane</keyword>
<dbReference type="Gene3D" id="2.30.30.40">
    <property type="entry name" value="SH3 Domains"/>
    <property type="match status" value="1"/>
</dbReference>
<keyword evidence="2 9" id="KW-0728">SH3 domain</keyword>
<evidence type="ECO:0000256" key="2">
    <source>
        <dbReference type="ARBA" id="ARBA00022443"/>
    </source>
</evidence>
<dbReference type="InterPro" id="IPR001214">
    <property type="entry name" value="SET_dom"/>
</dbReference>
<dbReference type="InterPro" id="IPR046341">
    <property type="entry name" value="SET_dom_sf"/>
</dbReference>
<dbReference type="Gene3D" id="2.130.10.30">
    <property type="entry name" value="Regulator of chromosome condensation 1/beta-lactamase-inhibitor protein II"/>
    <property type="match status" value="2"/>
</dbReference>
<keyword evidence="12" id="KW-0812">Transmembrane</keyword>
<feature type="domain" description="RING-type" evidence="14">
    <location>
        <begin position="2229"/>
        <end position="2287"/>
    </location>
</feature>
<dbReference type="InterPro" id="IPR013083">
    <property type="entry name" value="Znf_RING/FYVE/PHD"/>
</dbReference>
<protein>
    <submittedName>
        <fullName evidence="16">Uncharacterized protein</fullName>
    </submittedName>
</protein>
<keyword evidence="4" id="KW-0677">Repeat</keyword>
<feature type="domain" description="SH3" evidence="13">
    <location>
        <begin position="2608"/>
        <end position="2676"/>
    </location>
</feature>
<feature type="transmembrane region" description="Helical" evidence="12">
    <location>
        <begin position="402"/>
        <end position="419"/>
    </location>
</feature>
<evidence type="ECO:0000256" key="5">
    <source>
        <dbReference type="ARBA" id="ARBA00022771"/>
    </source>
</evidence>
<comment type="similarity">
    <text evidence="1">Belongs to the SH3RF family.</text>
</comment>
<dbReference type="EMBL" id="JAAPAO010000006">
    <property type="protein sequence ID" value="KAF4677863.1"/>
    <property type="molecule type" value="Genomic_DNA"/>
</dbReference>
<dbReference type="PROSITE" id="PS50089">
    <property type="entry name" value="ZF_RING_2"/>
    <property type="match status" value="1"/>
</dbReference>
<evidence type="ECO:0000256" key="1">
    <source>
        <dbReference type="ARBA" id="ARBA00008649"/>
    </source>
</evidence>
<dbReference type="InterPro" id="IPR001452">
    <property type="entry name" value="SH3_domain"/>
</dbReference>
<feature type="repeat" description="RCC1" evidence="10">
    <location>
        <begin position="1025"/>
        <end position="1100"/>
    </location>
</feature>
<comment type="caution">
    <text evidence="16">The sequence shown here is derived from an EMBL/GenBank/DDBJ whole genome shotgun (WGS) entry which is preliminary data.</text>
</comment>
<evidence type="ECO:0000256" key="11">
    <source>
        <dbReference type="SAM" id="MobiDB-lite"/>
    </source>
</evidence>
<evidence type="ECO:0000256" key="4">
    <source>
        <dbReference type="ARBA" id="ARBA00022737"/>
    </source>
</evidence>
<feature type="transmembrane region" description="Helical" evidence="12">
    <location>
        <begin position="337"/>
        <end position="359"/>
    </location>
</feature>
<dbReference type="Pfam" id="PF13540">
    <property type="entry name" value="RCC1_2"/>
    <property type="match status" value="1"/>
</dbReference>
<gene>
    <name evidence="16" type="ORF">FOL47_008928</name>
</gene>
<dbReference type="SUPFAM" id="SSF57850">
    <property type="entry name" value="RING/U-box"/>
    <property type="match status" value="1"/>
</dbReference>
<keyword evidence="5 8" id="KW-0863">Zinc-finger</keyword>
<proteinExistence type="inferred from homology"/>
<feature type="transmembrane region" description="Helical" evidence="12">
    <location>
        <begin position="371"/>
        <end position="390"/>
    </location>
</feature>
<dbReference type="OrthoDB" id="434586at2759"/>
<dbReference type="InterPro" id="IPR009091">
    <property type="entry name" value="RCC1/BLIP-II"/>
</dbReference>
<feature type="domain" description="SET" evidence="15">
    <location>
        <begin position="1974"/>
        <end position="2131"/>
    </location>
</feature>
<dbReference type="CDD" id="cd00174">
    <property type="entry name" value="SH3"/>
    <property type="match status" value="1"/>
</dbReference>
<dbReference type="CDD" id="cd08161">
    <property type="entry name" value="SET"/>
    <property type="match status" value="1"/>
</dbReference>
<evidence type="ECO:0000256" key="3">
    <source>
        <dbReference type="ARBA" id="ARBA00022723"/>
    </source>
</evidence>
<evidence type="ECO:0000256" key="9">
    <source>
        <dbReference type="PROSITE-ProRule" id="PRU00192"/>
    </source>
</evidence>
<feature type="domain" description="SET" evidence="15">
    <location>
        <begin position="1602"/>
        <end position="1743"/>
    </location>
</feature>
<dbReference type="PROSITE" id="PS50002">
    <property type="entry name" value="SH3"/>
    <property type="match status" value="1"/>
</dbReference>
<dbReference type="GO" id="GO:0008270">
    <property type="term" value="F:zinc ion binding"/>
    <property type="evidence" value="ECO:0007669"/>
    <property type="project" value="UniProtKB-KW"/>
</dbReference>
<keyword evidence="17" id="KW-1185">Reference proteome</keyword>
<dbReference type="InterPro" id="IPR018957">
    <property type="entry name" value="Znf_C3HC4_RING-type"/>
</dbReference>
<dbReference type="PROSITE" id="PS50280">
    <property type="entry name" value="SET"/>
    <property type="match status" value="2"/>
</dbReference>
<feature type="compositionally biased region" description="Acidic residues" evidence="11">
    <location>
        <begin position="37"/>
        <end position="50"/>
    </location>
</feature>
<feature type="transmembrane region" description="Helical" evidence="12">
    <location>
        <begin position="307"/>
        <end position="331"/>
    </location>
</feature>
<evidence type="ECO:0000256" key="7">
    <source>
        <dbReference type="ARBA" id="ARBA00022843"/>
    </source>
</evidence>
<feature type="compositionally biased region" description="Polar residues" evidence="11">
    <location>
        <begin position="2586"/>
        <end position="2599"/>
    </location>
</feature>
<dbReference type="SUPFAM" id="SSF50985">
    <property type="entry name" value="RCC1/BLIP-II"/>
    <property type="match status" value="1"/>
</dbReference>
<keyword evidence="3" id="KW-0479">Metal-binding</keyword>
<evidence type="ECO:0000256" key="10">
    <source>
        <dbReference type="PROSITE-ProRule" id="PRU00235"/>
    </source>
</evidence>
<feature type="repeat" description="RCC1" evidence="10">
    <location>
        <begin position="1101"/>
        <end position="1176"/>
    </location>
</feature>
<keyword evidence="6" id="KW-0862">Zinc</keyword>
<dbReference type="InterPro" id="IPR001841">
    <property type="entry name" value="Znf_RING"/>
</dbReference>
<feature type="repeat" description="RCC1" evidence="10">
    <location>
        <begin position="1258"/>
        <end position="1317"/>
    </location>
</feature>
<dbReference type="SUPFAM" id="SSF82199">
    <property type="entry name" value="SET domain"/>
    <property type="match status" value="2"/>
</dbReference>
<dbReference type="Pfam" id="PF00856">
    <property type="entry name" value="SET"/>
    <property type="match status" value="1"/>
</dbReference>
<evidence type="ECO:0000256" key="12">
    <source>
        <dbReference type="SAM" id="Phobius"/>
    </source>
</evidence>
<dbReference type="InterPro" id="IPR036028">
    <property type="entry name" value="SH3-like_dom_sf"/>
</dbReference>
<dbReference type="PROSITE" id="PS50012">
    <property type="entry name" value="RCC1_3"/>
    <property type="match status" value="4"/>
</dbReference>
<feature type="repeat" description="RCC1" evidence="10">
    <location>
        <begin position="1182"/>
        <end position="1256"/>
    </location>
</feature>
<keyword evidence="12" id="KW-1133">Transmembrane helix</keyword>
<accession>A0A7J6N1W5</accession>